<accession>A0A7W8HCJ7</accession>
<dbReference type="Gene3D" id="2.40.10.170">
    <property type="match status" value="1"/>
</dbReference>
<dbReference type="AlphaFoldDB" id="A0A7W8HCJ7"/>
<gene>
    <name evidence="2" type="ORF">HNP82_003100</name>
</gene>
<evidence type="ECO:0000259" key="1">
    <source>
        <dbReference type="SMART" id="SM01058"/>
    </source>
</evidence>
<organism evidence="2 3">
    <name type="scientific">Catenibacillus scindens</name>
    <dbReference type="NCBI Taxonomy" id="673271"/>
    <lineage>
        <taxon>Bacteria</taxon>
        <taxon>Bacillati</taxon>
        <taxon>Bacillota</taxon>
        <taxon>Clostridia</taxon>
        <taxon>Lachnospirales</taxon>
        <taxon>Lachnospiraceae</taxon>
        <taxon>Catenibacillus</taxon>
    </lineage>
</organism>
<dbReference type="InterPro" id="IPR003711">
    <property type="entry name" value="CarD-like/TRCF_RID"/>
</dbReference>
<evidence type="ECO:0000313" key="2">
    <source>
        <dbReference type="EMBL" id="MBB5265949.1"/>
    </source>
</evidence>
<evidence type="ECO:0000313" key="3">
    <source>
        <dbReference type="Proteomes" id="UP000543642"/>
    </source>
</evidence>
<proteinExistence type="predicted"/>
<name>A0A7W8HCJ7_9FIRM</name>
<dbReference type="InterPro" id="IPR042215">
    <property type="entry name" value="CarD-like_C"/>
</dbReference>
<dbReference type="SMART" id="SM01058">
    <property type="entry name" value="CarD_TRCF"/>
    <property type="match status" value="1"/>
</dbReference>
<comment type="caution">
    <text evidence="2">The sequence shown here is derived from an EMBL/GenBank/DDBJ whole genome shotgun (WGS) entry which is preliminary data.</text>
</comment>
<dbReference type="RefSeq" id="WP_183776151.1">
    <property type="nucleotide sequence ID" value="NZ_JACHFW010000016.1"/>
</dbReference>
<feature type="domain" description="CarD-like/TRCF RNAP-interacting" evidence="1">
    <location>
        <begin position="1"/>
        <end position="115"/>
    </location>
</feature>
<keyword evidence="3" id="KW-1185">Reference proteome</keyword>
<protein>
    <submittedName>
        <fullName evidence="2">CarD family transcriptional regulator</fullName>
    </submittedName>
</protein>
<reference evidence="2 3" key="1">
    <citation type="submission" date="2020-08" db="EMBL/GenBank/DDBJ databases">
        <title>Genomic Encyclopedia of Type Strains, Phase IV (KMG-IV): sequencing the most valuable type-strain genomes for metagenomic binning, comparative biology and taxonomic classification.</title>
        <authorList>
            <person name="Goeker M."/>
        </authorList>
    </citation>
    <scope>NUCLEOTIDE SEQUENCE [LARGE SCALE GENOMIC DNA]</scope>
    <source>
        <strain evidence="2 3">DSM 106146</strain>
    </source>
</reference>
<dbReference type="Pfam" id="PF02559">
    <property type="entry name" value="CarD_TRCF_RID"/>
    <property type="match status" value="1"/>
</dbReference>
<sequence length="171" mass="19718">MFHENDLIVYGNTGVCRVKAIGPLKGISEASEDRMYYTLEPVYDQKGTIYTPVDTKVYMRMVISPDEARALIEKIPKIKARPLECQNQRLLSEQYQASISTHRCEDLVQLIRTVYMRSKQALANGKKPAQVDERYMKRAKELLYGELAAALDMPYKDVELYIRSTVETMEQ</sequence>
<dbReference type="EMBL" id="JACHFW010000016">
    <property type="protein sequence ID" value="MBB5265949.1"/>
    <property type="molecule type" value="Genomic_DNA"/>
</dbReference>
<dbReference type="Proteomes" id="UP000543642">
    <property type="component" value="Unassembled WGS sequence"/>
</dbReference>
<dbReference type="Gene3D" id="1.20.58.1290">
    <property type="entry name" value="CarD-like, C-terminal domain"/>
    <property type="match status" value="1"/>
</dbReference>